<evidence type="ECO:0000256" key="2">
    <source>
        <dbReference type="ARBA" id="ARBA00022692"/>
    </source>
</evidence>
<evidence type="ECO:0000313" key="6">
    <source>
        <dbReference type="EMBL" id="ARU17538.1"/>
    </source>
</evidence>
<evidence type="ECO:0000256" key="3">
    <source>
        <dbReference type="ARBA" id="ARBA00022989"/>
    </source>
</evidence>
<protein>
    <recommendedName>
        <fullName evidence="8">EI24 domain-containing protein</fullName>
    </recommendedName>
</protein>
<keyword evidence="4 5" id="KW-0472">Membrane</keyword>
<evidence type="ECO:0000256" key="4">
    <source>
        <dbReference type="ARBA" id="ARBA00023136"/>
    </source>
</evidence>
<keyword evidence="7" id="KW-1185">Reference proteome</keyword>
<gene>
    <name evidence="6" type="ORF">A9D14_13265</name>
</gene>
<feature type="transmembrane region" description="Helical" evidence="5">
    <location>
        <begin position="196"/>
        <end position="224"/>
    </location>
</feature>
<dbReference type="Proteomes" id="UP000195807">
    <property type="component" value="Chromosome"/>
</dbReference>
<keyword evidence="2 5" id="KW-0812">Transmembrane</keyword>
<name>A0A1Z1FFD7_9SPHN</name>
<feature type="transmembrane region" description="Helical" evidence="5">
    <location>
        <begin position="127"/>
        <end position="158"/>
    </location>
</feature>
<organism evidence="6 7">
    <name type="scientific">Croceicoccus marinus</name>
    <dbReference type="NCBI Taxonomy" id="450378"/>
    <lineage>
        <taxon>Bacteria</taxon>
        <taxon>Pseudomonadati</taxon>
        <taxon>Pseudomonadota</taxon>
        <taxon>Alphaproteobacteria</taxon>
        <taxon>Sphingomonadales</taxon>
        <taxon>Erythrobacteraceae</taxon>
        <taxon>Croceicoccus</taxon>
    </lineage>
</organism>
<comment type="subcellular location">
    <subcellularLocation>
        <location evidence="1">Membrane</location>
        <topology evidence="1">Multi-pass membrane protein</topology>
    </subcellularLocation>
</comment>
<evidence type="ECO:0000313" key="7">
    <source>
        <dbReference type="Proteomes" id="UP000195807"/>
    </source>
</evidence>
<feature type="transmembrane region" description="Helical" evidence="5">
    <location>
        <begin position="57"/>
        <end position="78"/>
    </location>
</feature>
<dbReference type="KEGG" id="cman:A9D14_13265"/>
<dbReference type="AlphaFoldDB" id="A0A1Z1FFD7"/>
<dbReference type="STRING" id="450378.GCA_001661675_02664"/>
<evidence type="ECO:0008006" key="8">
    <source>
        <dbReference type="Google" id="ProtNLM"/>
    </source>
</evidence>
<proteinExistence type="predicted"/>
<evidence type="ECO:0000256" key="1">
    <source>
        <dbReference type="ARBA" id="ARBA00004141"/>
    </source>
</evidence>
<keyword evidence="3 5" id="KW-1133">Transmembrane helix</keyword>
<dbReference type="EMBL" id="CP019602">
    <property type="protein sequence ID" value="ARU17538.1"/>
    <property type="molecule type" value="Genomic_DNA"/>
</dbReference>
<accession>A0A1Z1FFD7</accession>
<reference evidence="6 7" key="1">
    <citation type="submission" date="2017-01" db="EMBL/GenBank/DDBJ databases">
        <title>Complete genome sequence of esterase-producing bacterium Croceicoccus marinus E4A9.</title>
        <authorList>
            <person name="Wu Y.-H."/>
            <person name="Cheng H."/>
            <person name="Xu L."/>
            <person name="Huo Y.-Y."/>
            <person name="Wang C.-S."/>
            <person name="Xu X.-W."/>
        </authorList>
    </citation>
    <scope>NUCLEOTIDE SEQUENCE [LARGE SCALE GENOMIC DNA]</scope>
    <source>
        <strain evidence="6 7">E4A9</strain>
    </source>
</reference>
<sequence>MMGAFALGAAQMADRRVIRVLVKSALVSLALLALVFWGGFAAFDAGIEWLAGTQSAWIAGLGQLVAAIAAVLCAWLAWRIVAMAVLNFYADEIVSLVEERHYPAFKPRDIPLSEEIAMALKGAARALAFNALALPIALALAVTGVGTAIVFITVNAFLLGRELQDMVWARHPKGAVPAAPGRKSRGIAPLAASTRFLLGLAVVGLLAIPVANLLAPFLGAAAATHLVHRAAARRAGNSRDGHDAL</sequence>
<dbReference type="Pfam" id="PF07264">
    <property type="entry name" value="EI24"/>
    <property type="match status" value="1"/>
</dbReference>
<dbReference type="InterPro" id="IPR059112">
    <property type="entry name" value="CysZ/EI24"/>
</dbReference>
<evidence type="ECO:0000256" key="5">
    <source>
        <dbReference type="SAM" id="Phobius"/>
    </source>
</evidence>